<name>A0A6J3QMC0_TURTR</name>
<evidence type="ECO:0000313" key="2">
    <source>
        <dbReference type="Proteomes" id="UP000245320"/>
    </source>
</evidence>
<dbReference type="AlphaFoldDB" id="A0A6J3QMC0"/>
<feature type="compositionally biased region" description="Low complexity" evidence="1">
    <location>
        <begin position="28"/>
        <end position="37"/>
    </location>
</feature>
<keyword evidence="2" id="KW-1185">Reference proteome</keyword>
<evidence type="ECO:0000313" key="3">
    <source>
        <dbReference type="RefSeq" id="XP_033703536.1"/>
    </source>
</evidence>
<gene>
    <name evidence="3" type="primary">LOC109551743</name>
</gene>
<reference evidence="3" key="1">
    <citation type="submission" date="2025-08" db="UniProtKB">
        <authorList>
            <consortium name="RefSeq"/>
        </authorList>
    </citation>
    <scope>IDENTIFICATION</scope>
    <source>
        <tissue evidence="3">Spleen</tissue>
    </source>
</reference>
<feature type="region of interest" description="Disordered" evidence="1">
    <location>
        <begin position="1"/>
        <end position="111"/>
    </location>
</feature>
<dbReference type="OrthoDB" id="10614114at2759"/>
<organism evidence="2 3">
    <name type="scientific">Tursiops truncatus</name>
    <name type="common">Atlantic bottle-nosed dolphin</name>
    <name type="synonym">Delphinus truncatus</name>
    <dbReference type="NCBI Taxonomy" id="9739"/>
    <lineage>
        <taxon>Eukaryota</taxon>
        <taxon>Metazoa</taxon>
        <taxon>Chordata</taxon>
        <taxon>Craniata</taxon>
        <taxon>Vertebrata</taxon>
        <taxon>Euteleostomi</taxon>
        <taxon>Mammalia</taxon>
        <taxon>Eutheria</taxon>
        <taxon>Laurasiatheria</taxon>
        <taxon>Artiodactyla</taxon>
        <taxon>Whippomorpha</taxon>
        <taxon>Cetacea</taxon>
        <taxon>Odontoceti</taxon>
        <taxon>Delphinidae</taxon>
        <taxon>Tursiops</taxon>
    </lineage>
</organism>
<dbReference type="RefSeq" id="XP_033703536.1">
    <property type="nucleotide sequence ID" value="XM_033847645.1"/>
</dbReference>
<evidence type="ECO:0000256" key="1">
    <source>
        <dbReference type="SAM" id="MobiDB-lite"/>
    </source>
</evidence>
<feature type="compositionally biased region" description="Basic and acidic residues" evidence="1">
    <location>
        <begin position="62"/>
        <end position="72"/>
    </location>
</feature>
<sequence>MPVTSRTPVRPPPARARTLCPPLPDPLGRCANPAARGAPPPGGPSQGERTPTSLDHMGCGGRVDRGRGRRGELAAAPHWGRGEDAPHPSSSASPFKFPGPGRQDPGWQQPPARLCALFPATAQKFRSRTSGSNPNPGAPRAAAETPQDRGASGLRRLSRTNTSHKFYFPFALEVLSGSRSAPARLARLPALTRQRYESLPGKGYFGTLRKLSRFQWIRIQWNTLNPKTVPNPLWVFEKWTIRKIPTSTKPQGFRTDELPGYIQSEGRSQRNVRAGSTNNHLVQRFLVSAQPPVGLLGSFLILQIPGGCDLVDLM</sequence>
<protein>
    <submittedName>
        <fullName evidence="3">Uncharacterized protein LOC109551743 isoform X1</fullName>
    </submittedName>
</protein>
<proteinExistence type="predicted"/>
<accession>A0A6J3QMC0</accession>
<dbReference type="Proteomes" id="UP000245320">
    <property type="component" value="Chromosome 20"/>
</dbReference>
<feature type="region of interest" description="Disordered" evidence="1">
    <location>
        <begin position="125"/>
        <end position="155"/>
    </location>
</feature>
<dbReference type="InParanoid" id="A0A6J3QMC0"/>